<dbReference type="GO" id="GO:0007010">
    <property type="term" value="P:cytoskeleton organization"/>
    <property type="evidence" value="ECO:0007669"/>
    <property type="project" value="InterPro"/>
</dbReference>
<proteinExistence type="predicted"/>
<feature type="compositionally biased region" description="Low complexity" evidence="4">
    <location>
        <begin position="510"/>
        <end position="528"/>
    </location>
</feature>
<sequence>MAATHEYARAVHPFKAQEEGDLGFRAMEIIKILQKDESGWWVGQKENGERGEFPYNYVEIISKEEQKQLRDQRTKVMAEQAAQQNNRGITRVQVDNEKGTVDFKVTVTLGKKKIHSKKKLAEFRALDEEVRGVIPNYDSPLPPMWADGIYMNEESSKARALVLEHYLFKLTKVNNEAAHYLLIRWVNPRTSYRVNEAVKAELNNPRESNIPSRNSYHTAIQNVYPLAKVEFDWNPSDAVELGLRKGEIIAIRSKNTSSQGWWEGETADGQRGLFPSNYIVALTESQARNIVMGLGAEEKKKSKHEISKKKSTTGGSRRQKKKEDHWGLPSLHAFDEILTDGFTMISNGKVLKKSSGAPNNGDDVSLSYSAYVWDCQAECIIEVAASDLKSRDGYVGPIKFIVGAGQTIRGLEYAVKFMNVGQSVRVVVRPDLAYGEVGSPPLVPPNCHLVYDITLDSCTGGSIPGPPSASAATPKSPAIKGIKSPGASGRKIPKGKPTSLVDAVAQRAAKLAAQEQQQPQGFGAAPVQQRDRHRPRNRAPTNIPGGNEIKVPAAPNGQKFDKKYDLHKMKEIVRIRGYREYGVDPTYIEDQLDDSSFAAAFKMDRSQFLLLPRWRQMKLKKEQGLF</sequence>
<dbReference type="SUPFAM" id="SSF64268">
    <property type="entry name" value="PX domain"/>
    <property type="match status" value="1"/>
</dbReference>
<protein>
    <recommendedName>
        <fullName evidence="3">peptidylprolyl isomerase</fullName>
        <ecNumber evidence="3">5.2.1.8</ecNumber>
    </recommendedName>
</protein>
<dbReference type="InterPro" id="IPR036871">
    <property type="entry name" value="PX_dom_sf"/>
</dbReference>
<dbReference type="PROSITE" id="PS50002">
    <property type="entry name" value="SH3"/>
    <property type="match status" value="2"/>
</dbReference>
<evidence type="ECO:0000256" key="2">
    <source>
        <dbReference type="PROSITE-ProRule" id="PRU00192"/>
    </source>
</evidence>
<keyword evidence="3" id="KW-0697">Rotamase</keyword>
<evidence type="ECO:0000256" key="3">
    <source>
        <dbReference type="PROSITE-ProRule" id="PRU00277"/>
    </source>
</evidence>
<evidence type="ECO:0000259" key="7">
    <source>
        <dbReference type="PROSITE" id="PS51089"/>
    </source>
</evidence>
<keyword evidence="1 2" id="KW-0728">SH3 domain</keyword>
<dbReference type="SUPFAM" id="SSF47050">
    <property type="entry name" value="VHP, Villin headpiece domain"/>
    <property type="match status" value="1"/>
</dbReference>
<dbReference type="GO" id="GO:0003755">
    <property type="term" value="F:peptidyl-prolyl cis-trans isomerase activity"/>
    <property type="evidence" value="ECO:0007669"/>
    <property type="project" value="UniProtKB-KW"/>
</dbReference>
<dbReference type="PANTHER" id="PTHR14167">
    <property type="entry name" value="SH3 DOMAIN-CONTAINING"/>
    <property type="match status" value="1"/>
</dbReference>
<keyword evidence="3" id="KW-0413">Isomerase</keyword>
<dbReference type="PROSITE" id="PS51089">
    <property type="entry name" value="HP"/>
    <property type="match status" value="1"/>
</dbReference>
<dbReference type="InterPro" id="IPR036886">
    <property type="entry name" value="Villin_headpiece_dom_sf"/>
</dbReference>
<dbReference type="EC" id="5.2.1.8" evidence="3"/>
<feature type="region of interest" description="Disordered" evidence="4">
    <location>
        <begin position="465"/>
        <end position="497"/>
    </location>
</feature>
<dbReference type="InterPro" id="IPR003128">
    <property type="entry name" value="Villin_headpiece"/>
</dbReference>
<dbReference type="Pfam" id="PF07653">
    <property type="entry name" value="SH3_2"/>
    <property type="match status" value="1"/>
</dbReference>
<accession>A0A7S3LNY3</accession>
<feature type="domain" description="SH3" evidence="5">
    <location>
        <begin position="3"/>
        <end position="63"/>
    </location>
</feature>
<feature type="compositionally biased region" description="Basic residues" evidence="4">
    <location>
        <begin position="301"/>
        <end position="311"/>
    </location>
</feature>
<feature type="compositionally biased region" description="Low complexity" evidence="4">
    <location>
        <begin position="468"/>
        <end position="480"/>
    </location>
</feature>
<dbReference type="Gene3D" id="3.30.1520.10">
    <property type="entry name" value="Phox-like domain"/>
    <property type="match status" value="1"/>
</dbReference>
<comment type="catalytic activity">
    <reaction evidence="3">
        <text>[protein]-peptidylproline (omega=180) = [protein]-peptidylproline (omega=0)</text>
        <dbReference type="Rhea" id="RHEA:16237"/>
        <dbReference type="Rhea" id="RHEA-COMP:10747"/>
        <dbReference type="Rhea" id="RHEA-COMP:10748"/>
        <dbReference type="ChEBI" id="CHEBI:83833"/>
        <dbReference type="ChEBI" id="CHEBI:83834"/>
        <dbReference type="EC" id="5.2.1.8"/>
    </reaction>
</comment>
<feature type="domain" description="SH3" evidence="5">
    <location>
        <begin position="222"/>
        <end position="284"/>
    </location>
</feature>
<dbReference type="EMBL" id="HBIN01007083">
    <property type="protein sequence ID" value="CAE0434885.1"/>
    <property type="molecule type" value="Transcribed_RNA"/>
</dbReference>
<dbReference type="Pfam" id="PF02209">
    <property type="entry name" value="VHP"/>
    <property type="match status" value="1"/>
</dbReference>
<dbReference type="PROSITE" id="PS50059">
    <property type="entry name" value="FKBP_PPIASE"/>
    <property type="match status" value="1"/>
</dbReference>
<dbReference type="InterPro" id="IPR001179">
    <property type="entry name" value="PPIase_FKBP_dom"/>
</dbReference>
<dbReference type="Gene3D" id="2.30.30.40">
    <property type="entry name" value="SH3 Domains"/>
    <property type="match status" value="2"/>
</dbReference>
<dbReference type="PANTHER" id="PTHR14167:SF116">
    <property type="entry name" value="CAP, ISOFORM AC"/>
    <property type="match status" value="1"/>
</dbReference>
<name>A0A7S3LNY3_9STRA</name>
<organism evidence="8">
    <name type="scientific">Aplanochytrium stocchinoi</name>
    <dbReference type="NCBI Taxonomy" id="215587"/>
    <lineage>
        <taxon>Eukaryota</taxon>
        <taxon>Sar</taxon>
        <taxon>Stramenopiles</taxon>
        <taxon>Bigyra</taxon>
        <taxon>Labyrinthulomycetes</taxon>
        <taxon>Thraustochytrida</taxon>
        <taxon>Thraustochytriidae</taxon>
        <taxon>Aplanochytrium</taxon>
    </lineage>
</organism>
<dbReference type="AlphaFoldDB" id="A0A7S3LNY3"/>
<dbReference type="InterPro" id="IPR001452">
    <property type="entry name" value="SH3_domain"/>
</dbReference>
<dbReference type="InterPro" id="IPR036028">
    <property type="entry name" value="SH3-like_dom_sf"/>
</dbReference>
<dbReference type="GO" id="GO:0003779">
    <property type="term" value="F:actin binding"/>
    <property type="evidence" value="ECO:0007669"/>
    <property type="project" value="InterPro"/>
</dbReference>
<dbReference type="Gene3D" id="3.10.50.40">
    <property type="match status" value="1"/>
</dbReference>
<evidence type="ECO:0000313" key="8">
    <source>
        <dbReference type="EMBL" id="CAE0434885.1"/>
    </source>
</evidence>
<feature type="region of interest" description="Disordered" evidence="4">
    <location>
        <begin position="510"/>
        <end position="558"/>
    </location>
</feature>
<gene>
    <name evidence="8" type="ORF">ASTO00021_LOCUS5181</name>
</gene>
<dbReference type="SMART" id="SM00326">
    <property type="entry name" value="SH3"/>
    <property type="match status" value="2"/>
</dbReference>
<feature type="domain" description="HP" evidence="7">
    <location>
        <begin position="558"/>
        <end position="626"/>
    </location>
</feature>
<dbReference type="Pfam" id="PF00018">
    <property type="entry name" value="SH3_1"/>
    <property type="match status" value="1"/>
</dbReference>
<evidence type="ECO:0000256" key="4">
    <source>
        <dbReference type="SAM" id="MobiDB-lite"/>
    </source>
</evidence>
<dbReference type="SMART" id="SM00153">
    <property type="entry name" value="VHP"/>
    <property type="match status" value="1"/>
</dbReference>
<feature type="domain" description="PPIase FKBP-type" evidence="6">
    <location>
        <begin position="361"/>
        <end position="459"/>
    </location>
</feature>
<dbReference type="CDD" id="cd00174">
    <property type="entry name" value="SH3"/>
    <property type="match status" value="1"/>
</dbReference>
<feature type="region of interest" description="Disordered" evidence="4">
    <location>
        <begin position="301"/>
        <end position="324"/>
    </location>
</feature>
<evidence type="ECO:0000259" key="6">
    <source>
        <dbReference type="PROSITE" id="PS50059"/>
    </source>
</evidence>
<dbReference type="Gene3D" id="1.10.950.10">
    <property type="entry name" value="Villin headpiece domain"/>
    <property type="match status" value="1"/>
</dbReference>
<evidence type="ECO:0000256" key="1">
    <source>
        <dbReference type="ARBA" id="ARBA00022443"/>
    </source>
</evidence>
<dbReference type="InterPro" id="IPR050384">
    <property type="entry name" value="Endophilin_SH3RF"/>
</dbReference>
<dbReference type="GO" id="GO:0035091">
    <property type="term" value="F:phosphatidylinositol binding"/>
    <property type="evidence" value="ECO:0007669"/>
    <property type="project" value="InterPro"/>
</dbReference>
<reference evidence="8" key="1">
    <citation type="submission" date="2021-01" db="EMBL/GenBank/DDBJ databases">
        <authorList>
            <person name="Corre E."/>
            <person name="Pelletier E."/>
            <person name="Niang G."/>
            <person name="Scheremetjew M."/>
            <person name="Finn R."/>
            <person name="Kale V."/>
            <person name="Holt S."/>
            <person name="Cochrane G."/>
            <person name="Meng A."/>
            <person name="Brown T."/>
            <person name="Cohen L."/>
        </authorList>
    </citation>
    <scope>NUCLEOTIDE SEQUENCE</scope>
    <source>
        <strain evidence="8">GSBS06</strain>
    </source>
</reference>
<dbReference type="SUPFAM" id="SSF50044">
    <property type="entry name" value="SH3-domain"/>
    <property type="match status" value="2"/>
</dbReference>
<dbReference type="InterPro" id="IPR046357">
    <property type="entry name" value="PPIase_dom_sf"/>
</dbReference>
<dbReference type="Pfam" id="PF00254">
    <property type="entry name" value="FKBP_C"/>
    <property type="match status" value="1"/>
</dbReference>
<dbReference type="SUPFAM" id="SSF54534">
    <property type="entry name" value="FKBP-like"/>
    <property type="match status" value="1"/>
</dbReference>
<evidence type="ECO:0000259" key="5">
    <source>
        <dbReference type="PROSITE" id="PS50002"/>
    </source>
</evidence>